<protein>
    <submittedName>
        <fullName evidence="9">ABC transporter ATP-binding protein</fullName>
    </submittedName>
</protein>
<sequence>MLEIRNLTKIFEKKDALGRVVNTINACRNVNLTIHRGETLGLVGESGSGKSTLGKIILGLDDATEGEILLNGERIDSSRHKNRTFINTMQIIFQDPYSSTNPRRSALSIVAEPLEMLMSKKEAYDKAEMILNKVGINGEDIYKLPREYSGGQRQRIGIARAVATQPDFIVCDEPVSALDVSIQANIINLLMDLQEEEELTYLFITHDLSVVKYIADRIAVMCKGKIVELGCTKDIFERPVHAYTQTLLKAIPIPDPRMKKKQPFEVVNNSSYLLDGTWTEVHEGHFALMED</sequence>
<comment type="subcellular location">
    <subcellularLocation>
        <location evidence="1">Cell membrane</location>
        <topology evidence="1">Peripheral membrane protein</topology>
    </subcellularLocation>
</comment>
<dbReference type="PANTHER" id="PTHR43776:SF7">
    <property type="entry name" value="D,D-DIPEPTIDE TRANSPORT ATP-BINDING PROTEIN DDPF-RELATED"/>
    <property type="match status" value="1"/>
</dbReference>
<dbReference type="InterPro" id="IPR050319">
    <property type="entry name" value="ABC_transp_ATP-bind"/>
</dbReference>
<evidence type="ECO:0000259" key="8">
    <source>
        <dbReference type="PROSITE" id="PS50893"/>
    </source>
</evidence>
<evidence type="ECO:0000256" key="5">
    <source>
        <dbReference type="ARBA" id="ARBA00022840"/>
    </source>
</evidence>
<organism evidence="9 10">
    <name type="scientific">Facklamia lactis</name>
    <dbReference type="NCBI Taxonomy" id="2749967"/>
    <lineage>
        <taxon>Bacteria</taxon>
        <taxon>Bacillati</taxon>
        <taxon>Bacillota</taxon>
        <taxon>Bacilli</taxon>
        <taxon>Lactobacillales</taxon>
        <taxon>Aerococcaceae</taxon>
        <taxon>Facklamia</taxon>
    </lineage>
</organism>
<name>A0ABS0LQC1_9LACT</name>
<feature type="domain" description="ABC transporter" evidence="8">
    <location>
        <begin position="2"/>
        <end position="248"/>
    </location>
</feature>
<dbReference type="Pfam" id="PF00005">
    <property type="entry name" value="ABC_tran"/>
    <property type="match status" value="1"/>
</dbReference>
<dbReference type="GO" id="GO:0005524">
    <property type="term" value="F:ATP binding"/>
    <property type="evidence" value="ECO:0007669"/>
    <property type="project" value="UniProtKB-KW"/>
</dbReference>
<evidence type="ECO:0000313" key="9">
    <source>
        <dbReference type="EMBL" id="MBG9986273.1"/>
    </source>
</evidence>
<gene>
    <name evidence="9" type="ORF">HZY91_05120</name>
</gene>
<keyword evidence="4" id="KW-0547">Nucleotide-binding</keyword>
<evidence type="ECO:0000256" key="2">
    <source>
        <dbReference type="ARBA" id="ARBA00005417"/>
    </source>
</evidence>
<dbReference type="InterPro" id="IPR017871">
    <property type="entry name" value="ABC_transporter-like_CS"/>
</dbReference>
<dbReference type="CDD" id="cd03257">
    <property type="entry name" value="ABC_NikE_OppD_transporters"/>
    <property type="match status" value="1"/>
</dbReference>
<dbReference type="InterPro" id="IPR003593">
    <property type="entry name" value="AAA+_ATPase"/>
</dbReference>
<dbReference type="PROSITE" id="PS00211">
    <property type="entry name" value="ABC_TRANSPORTER_1"/>
    <property type="match status" value="1"/>
</dbReference>
<dbReference type="PANTHER" id="PTHR43776">
    <property type="entry name" value="TRANSPORT ATP-BINDING PROTEIN"/>
    <property type="match status" value="1"/>
</dbReference>
<keyword evidence="6" id="KW-0571">Peptide transport</keyword>
<keyword evidence="3" id="KW-0813">Transport</keyword>
<accession>A0ABS0LQC1</accession>
<evidence type="ECO:0000256" key="6">
    <source>
        <dbReference type="ARBA" id="ARBA00022856"/>
    </source>
</evidence>
<keyword evidence="7" id="KW-0653">Protein transport</keyword>
<dbReference type="InterPro" id="IPR003439">
    <property type="entry name" value="ABC_transporter-like_ATP-bd"/>
</dbReference>
<keyword evidence="10" id="KW-1185">Reference proteome</keyword>
<dbReference type="Pfam" id="PF08352">
    <property type="entry name" value="oligo_HPY"/>
    <property type="match status" value="1"/>
</dbReference>
<dbReference type="Proteomes" id="UP000721415">
    <property type="component" value="Unassembled WGS sequence"/>
</dbReference>
<evidence type="ECO:0000256" key="1">
    <source>
        <dbReference type="ARBA" id="ARBA00004202"/>
    </source>
</evidence>
<dbReference type="Gene3D" id="3.40.50.300">
    <property type="entry name" value="P-loop containing nucleotide triphosphate hydrolases"/>
    <property type="match status" value="1"/>
</dbReference>
<evidence type="ECO:0000256" key="4">
    <source>
        <dbReference type="ARBA" id="ARBA00022741"/>
    </source>
</evidence>
<reference evidence="9 10" key="1">
    <citation type="submission" date="2020-07" db="EMBL/GenBank/DDBJ databases">
        <title>Facklamia lactis sp. nov., isolated from raw milk.</title>
        <authorList>
            <person name="Doll E.V."/>
            <person name="Huptas C."/>
            <person name="Staib L."/>
            <person name="Wenning M."/>
            <person name="Scherer S."/>
        </authorList>
    </citation>
    <scope>NUCLEOTIDE SEQUENCE [LARGE SCALE GENOMIC DNA]</scope>
    <source>
        <strain evidence="9 10">DSM 111018</strain>
    </source>
</reference>
<dbReference type="SUPFAM" id="SSF52540">
    <property type="entry name" value="P-loop containing nucleoside triphosphate hydrolases"/>
    <property type="match status" value="1"/>
</dbReference>
<evidence type="ECO:0000256" key="3">
    <source>
        <dbReference type="ARBA" id="ARBA00022448"/>
    </source>
</evidence>
<keyword evidence="5 9" id="KW-0067">ATP-binding</keyword>
<evidence type="ECO:0000256" key="7">
    <source>
        <dbReference type="ARBA" id="ARBA00022927"/>
    </source>
</evidence>
<dbReference type="RefSeq" id="WP_197115175.1">
    <property type="nucleotide sequence ID" value="NZ_JACBXQ010000002.1"/>
</dbReference>
<evidence type="ECO:0000313" key="10">
    <source>
        <dbReference type="Proteomes" id="UP000721415"/>
    </source>
</evidence>
<comment type="caution">
    <text evidence="9">The sequence shown here is derived from an EMBL/GenBank/DDBJ whole genome shotgun (WGS) entry which is preliminary data.</text>
</comment>
<dbReference type="SMART" id="SM00382">
    <property type="entry name" value="AAA"/>
    <property type="match status" value="1"/>
</dbReference>
<dbReference type="InterPro" id="IPR027417">
    <property type="entry name" value="P-loop_NTPase"/>
</dbReference>
<dbReference type="PROSITE" id="PS50893">
    <property type="entry name" value="ABC_TRANSPORTER_2"/>
    <property type="match status" value="1"/>
</dbReference>
<proteinExistence type="inferred from homology"/>
<dbReference type="InterPro" id="IPR013563">
    <property type="entry name" value="Oligopep_ABC_C"/>
</dbReference>
<dbReference type="EMBL" id="JACBXQ010000002">
    <property type="protein sequence ID" value="MBG9986273.1"/>
    <property type="molecule type" value="Genomic_DNA"/>
</dbReference>
<comment type="similarity">
    <text evidence="2">Belongs to the ABC transporter superfamily.</text>
</comment>